<dbReference type="Gene3D" id="3.20.20.140">
    <property type="entry name" value="Metal-dependent hydrolases"/>
    <property type="match status" value="1"/>
</dbReference>
<dbReference type="PANTHER" id="PTHR43794:SF11">
    <property type="entry name" value="AMIDOHYDROLASE-RELATED DOMAIN-CONTAINING PROTEIN"/>
    <property type="match status" value="1"/>
</dbReference>
<dbReference type="EMBL" id="JACOPF010000001">
    <property type="protein sequence ID" value="MBC5687673.1"/>
    <property type="molecule type" value="Genomic_DNA"/>
</dbReference>
<dbReference type="PANTHER" id="PTHR43794">
    <property type="entry name" value="AMINOHYDROLASE SSNA-RELATED"/>
    <property type="match status" value="1"/>
</dbReference>
<dbReference type="Gene3D" id="2.30.40.10">
    <property type="entry name" value="Urease, subunit C, domain 1"/>
    <property type="match status" value="1"/>
</dbReference>
<protein>
    <submittedName>
        <fullName evidence="3">Amidohydrolase</fullName>
    </submittedName>
</protein>
<organism evidence="3 4">
    <name type="scientific">Mediterraneibacter hominis</name>
    <dbReference type="NCBI Taxonomy" id="2763054"/>
    <lineage>
        <taxon>Bacteria</taxon>
        <taxon>Bacillati</taxon>
        <taxon>Bacillota</taxon>
        <taxon>Clostridia</taxon>
        <taxon>Lachnospirales</taxon>
        <taxon>Lachnospiraceae</taxon>
        <taxon>Mediterraneibacter</taxon>
    </lineage>
</organism>
<dbReference type="InterPro" id="IPR050287">
    <property type="entry name" value="MTA/SAH_deaminase"/>
</dbReference>
<evidence type="ECO:0000259" key="2">
    <source>
        <dbReference type="Pfam" id="PF01979"/>
    </source>
</evidence>
<evidence type="ECO:0000313" key="4">
    <source>
        <dbReference type="Proteomes" id="UP000652477"/>
    </source>
</evidence>
<name>A0A923LFC0_9FIRM</name>
<accession>A0A923LFC0</accession>
<dbReference type="RefSeq" id="WP_186874346.1">
    <property type="nucleotide sequence ID" value="NZ_JACOPF010000001.1"/>
</dbReference>
<proteinExistence type="predicted"/>
<dbReference type="CDD" id="cd01298">
    <property type="entry name" value="ATZ_TRZ_like"/>
    <property type="match status" value="1"/>
</dbReference>
<sequence>MNTRIYNVRILTMEEGGKITEGEVWIEDDTIVCVGQPKETAKRKWDLEIDGKQNLLMPGFKNAHTHSAMTFLRSYADDMKLNEWLHTRVFPAEAKLTGEDVYWLTKLAILEYLTSGITSIFDMYMYRKDGARAAIDTGFRNVFCESINDFGGTVEEVEEDYLTYNKDKSKLISYQLGFHAEYTTSREKMEGIAALSKKYAAPVYVHCSETKQEVEDCKKRTGMTPPVYMDTLGLFEHGGGLFHGVHMEEADFEVVKKKGLYIVTNPASNLKLASGIAPVKKYLNMGIPIAIGTDGPASNNCLDMFREMFLVTGLQKVLYDDPEAVPAMEVLKMATVNGAHAMGLAECDTLHVGKKADLILIDLEQPNMQPLHHIEKNLVYSGSKQNVKMTMIAGKVLYQNGEFYLDSSKEEIYKEAEKTVRRILKEQE</sequence>
<evidence type="ECO:0000313" key="3">
    <source>
        <dbReference type="EMBL" id="MBC5687673.1"/>
    </source>
</evidence>
<dbReference type="SUPFAM" id="SSF51338">
    <property type="entry name" value="Composite domain of metallo-dependent hydrolases"/>
    <property type="match status" value="1"/>
</dbReference>
<dbReference type="SUPFAM" id="SSF51556">
    <property type="entry name" value="Metallo-dependent hydrolases"/>
    <property type="match status" value="1"/>
</dbReference>
<dbReference type="AlphaFoldDB" id="A0A923LFC0"/>
<dbReference type="InterPro" id="IPR032466">
    <property type="entry name" value="Metal_Hydrolase"/>
</dbReference>
<dbReference type="InterPro" id="IPR006680">
    <property type="entry name" value="Amidohydro-rel"/>
</dbReference>
<dbReference type="Proteomes" id="UP000652477">
    <property type="component" value="Unassembled WGS sequence"/>
</dbReference>
<dbReference type="GO" id="GO:0016810">
    <property type="term" value="F:hydrolase activity, acting on carbon-nitrogen (but not peptide) bonds"/>
    <property type="evidence" value="ECO:0007669"/>
    <property type="project" value="InterPro"/>
</dbReference>
<gene>
    <name evidence="3" type="ORF">H8S37_01815</name>
</gene>
<reference evidence="3" key="1">
    <citation type="submission" date="2020-08" db="EMBL/GenBank/DDBJ databases">
        <title>Genome public.</title>
        <authorList>
            <person name="Liu C."/>
            <person name="Sun Q."/>
        </authorList>
    </citation>
    <scope>NUCLEOTIDE SEQUENCE</scope>
    <source>
        <strain evidence="3">NSJ-55</strain>
    </source>
</reference>
<keyword evidence="1" id="KW-0378">Hydrolase</keyword>
<feature type="domain" description="Amidohydrolase-related" evidence="2">
    <location>
        <begin position="56"/>
        <end position="396"/>
    </location>
</feature>
<comment type="caution">
    <text evidence="3">The sequence shown here is derived from an EMBL/GenBank/DDBJ whole genome shotgun (WGS) entry which is preliminary data.</text>
</comment>
<evidence type="ECO:0000256" key="1">
    <source>
        <dbReference type="ARBA" id="ARBA00022801"/>
    </source>
</evidence>
<dbReference type="InterPro" id="IPR011059">
    <property type="entry name" value="Metal-dep_hydrolase_composite"/>
</dbReference>
<keyword evidence="4" id="KW-1185">Reference proteome</keyword>
<dbReference type="Pfam" id="PF01979">
    <property type="entry name" value="Amidohydro_1"/>
    <property type="match status" value="1"/>
</dbReference>